<comment type="caution">
    <text evidence="2">The sequence shown here is derived from an EMBL/GenBank/DDBJ whole genome shotgun (WGS) entry which is preliminary data.</text>
</comment>
<keyword evidence="2" id="KW-0378">Hydrolase</keyword>
<dbReference type="PANTHER" id="PTHR14859:SF1">
    <property type="entry name" value="PGAP2-INTERACTING PROTEIN"/>
    <property type="match status" value="1"/>
</dbReference>
<proteinExistence type="predicted"/>
<dbReference type="AlphaFoldDB" id="A0A6N8FIT7"/>
<feature type="domain" description="Endonuclease/exonuclease/phosphatase" evidence="1">
    <location>
        <begin position="19"/>
        <end position="246"/>
    </location>
</feature>
<gene>
    <name evidence="2" type="ORF">GMD78_09355</name>
</gene>
<dbReference type="Pfam" id="PF03372">
    <property type="entry name" value="Exo_endo_phos"/>
    <property type="match status" value="1"/>
</dbReference>
<evidence type="ECO:0000313" key="2">
    <source>
        <dbReference type="EMBL" id="MUK88596.1"/>
    </source>
</evidence>
<evidence type="ECO:0000313" key="3">
    <source>
        <dbReference type="Proteomes" id="UP000469125"/>
    </source>
</evidence>
<dbReference type="Gene3D" id="3.60.10.10">
    <property type="entry name" value="Endonuclease/exonuclease/phosphatase"/>
    <property type="match status" value="1"/>
</dbReference>
<dbReference type="GO" id="GO:0006506">
    <property type="term" value="P:GPI anchor biosynthetic process"/>
    <property type="evidence" value="ECO:0007669"/>
    <property type="project" value="TreeGrafter"/>
</dbReference>
<reference evidence="2 3" key="1">
    <citation type="submission" date="2019-11" db="EMBL/GenBank/DDBJ databases">
        <authorList>
            <person name="Li X."/>
        </authorList>
    </citation>
    <scope>NUCLEOTIDE SEQUENCE [LARGE SCALE GENOMIC DNA]</scope>
    <source>
        <strain evidence="2 3">L9</strain>
    </source>
</reference>
<dbReference type="InterPro" id="IPR036691">
    <property type="entry name" value="Endo/exonu/phosph_ase_sf"/>
</dbReference>
<dbReference type="GO" id="GO:0016020">
    <property type="term" value="C:membrane"/>
    <property type="evidence" value="ECO:0007669"/>
    <property type="project" value="GOC"/>
</dbReference>
<keyword evidence="3" id="KW-1185">Reference proteome</keyword>
<keyword evidence="2" id="KW-0255">Endonuclease</keyword>
<accession>A0A6N8FIT7</accession>
<dbReference type="PANTHER" id="PTHR14859">
    <property type="entry name" value="CALCOFLUOR WHITE HYPERSENSITIVE PROTEIN PRECURSOR"/>
    <property type="match status" value="1"/>
</dbReference>
<name>A0A6N8FIT7_9BACI</name>
<dbReference type="GO" id="GO:0004519">
    <property type="term" value="F:endonuclease activity"/>
    <property type="evidence" value="ECO:0007669"/>
    <property type="project" value="UniProtKB-KW"/>
</dbReference>
<keyword evidence="2" id="KW-0540">Nuclease</keyword>
<organism evidence="2 3">
    <name type="scientific">Ornithinibacillus caprae</name>
    <dbReference type="NCBI Taxonomy" id="2678566"/>
    <lineage>
        <taxon>Bacteria</taxon>
        <taxon>Bacillati</taxon>
        <taxon>Bacillota</taxon>
        <taxon>Bacilli</taxon>
        <taxon>Bacillales</taxon>
        <taxon>Bacillaceae</taxon>
        <taxon>Ornithinibacillus</taxon>
    </lineage>
</organism>
<dbReference type="InterPro" id="IPR051916">
    <property type="entry name" value="GPI-anchor_lipid_remodeler"/>
</dbReference>
<dbReference type="EMBL" id="WOCA01000006">
    <property type="protein sequence ID" value="MUK88596.1"/>
    <property type="molecule type" value="Genomic_DNA"/>
</dbReference>
<dbReference type="Proteomes" id="UP000469125">
    <property type="component" value="Unassembled WGS sequence"/>
</dbReference>
<evidence type="ECO:0000259" key="1">
    <source>
        <dbReference type="Pfam" id="PF03372"/>
    </source>
</evidence>
<dbReference type="InterPro" id="IPR005135">
    <property type="entry name" value="Endo/exonuclease/phosphatase"/>
</dbReference>
<protein>
    <submittedName>
        <fullName evidence="2">Endonuclease</fullName>
    </submittedName>
</protein>
<dbReference type="SUPFAM" id="SSF56219">
    <property type="entry name" value="DNase I-like"/>
    <property type="match status" value="1"/>
</dbReference>
<sequence>MPIVLKIGKEGKTLELTVMTYNIHHGKSVEKELNLDQIAHVIKESNADIIGLNEVDKNFHKRSEFEDQINWLAKELNMEQAFTHSISLKSKEKDTARQYGNGLLSKYPIVKKKDHHFNFVKGLVEGRSLLEATVQLDEKMIQVYVTHLSLIPFLQNKQTNYITNCLSECSHPKIIMGDWNMKPGSRTWEKMTDILVDAWETGGEEGAGYTYPSTQPKRRLDYIFMNTTFHIRNVEVVTTKPKASDHLPLKVTVFI</sequence>